<dbReference type="Gene3D" id="3.30.70.100">
    <property type="match status" value="1"/>
</dbReference>
<dbReference type="Pfam" id="PF01812">
    <property type="entry name" value="5-FTHF_cyc-lig"/>
    <property type="match status" value="1"/>
</dbReference>
<dbReference type="AlphaFoldDB" id="A0A174MM52"/>
<evidence type="ECO:0000259" key="5">
    <source>
        <dbReference type="PROSITE" id="PS50846"/>
    </source>
</evidence>
<dbReference type="GO" id="GO:0030272">
    <property type="term" value="F:5-formyltetrahydrofolate cyclo-ligase activity"/>
    <property type="evidence" value="ECO:0007669"/>
    <property type="project" value="TreeGrafter"/>
</dbReference>
<comment type="similarity">
    <text evidence="1">Belongs to the 5-formyltetrahydrofolate cyclo-ligase family.</text>
</comment>
<dbReference type="InterPro" id="IPR006121">
    <property type="entry name" value="HMA_dom"/>
</dbReference>
<dbReference type="PANTHER" id="PTHR23407">
    <property type="entry name" value="ATPASE INHIBITOR/5-FORMYLTETRAHYDROFOLATE CYCLO-LIGASE"/>
    <property type="match status" value="1"/>
</dbReference>
<proteinExistence type="inferred from homology"/>
<evidence type="ECO:0000256" key="3">
    <source>
        <dbReference type="ARBA" id="ARBA00022741"/>
    </source>
</evidence>
<evidence type="ECO:0000313" key="6">
    <source>
        <dbReference type="EMBL" id="CUP37494.1"/>
    </source>
</evidence>
<dbReference type="InterPro" id="IPR036163">
    <property type="entry name" value="HMA_dom_sf"/>
</dbReference>
<dbReference type="SUPFAM" id="SSF55008">
    <property type="entry name" value="HMA, heavy metal-associated domain"/>
    <property type="match status" value="1"/>
</dbReference>
<evidence type="ECO:0000256" key="4">
    <source>
        <dbReference type="ARBA" id="ARBA00022840"/>
    </source>
</evidence>
<keyword evidence="2" id="KW-0479">Metal-binding</keyword>
<feature type="domain" description="HMA" evidence="5">
    <location>
        <begin position="53"/>
        <end position="117"/>
    </location>
</feature>
<dbReference type="CDD" id="cd00371">
    <property type="entry name" value="HMA"/>
    <property type="match status" value="1"/>
</dbReference>
<evidence type="ECO:0000256" key="2">
    <source>
        <dbReference type="ARBA" id="ARBA00022723"/>
    </source>
</evidence>
<dbReference type="NCBIfam" id="TIGR02727">
    <property type="entry name" value="MTHFS_bact"/>
    <property type="match status" value="1"/>
</dbReference>
<dbReference type="PROSITE" id="PS50846">
    <property type="entry name" value="HMA_2"/>
    <property type="match status" value="1"/>
</dbReference>
<keyword evidence="3" id="KW-0547">Nucleotide-binding</keyword>
<dbReference type="PROSITE" id="PS01047">
    <property type="entry name" value="HMA_1"/>
    <property type="match status" value="1"/>
</dbReference>
<dbReference type="GO" id="GO:0009396">
    <property type="term" value="P:folic acid-containing compound biosynthetic process"/>
    <property type="evidence" value="ECO:0007669"/>
    <property type="project" value="TreeGrafter"/>
</dbReference>
<dbReference type="Proteomes" id="UP000095512">
    <property type="component" value="Unassembled WGS sequence"/>
</dbReference>
<evidence type="ECO:0000256" key="1">
    <source>
        <dbReference type="ARBA" id="ARBA00010638"/>
    </source>
</evidence>
<accession>A0A174MM52</accession>
<dbReference type="Pfam" id="PF00403">
    <property type="entry name" value="HMA"/>
    <property type="match status" value="1"/>
</dbReference>
<dbReference type="GO" id="GO:0046872">
    <property type="term" value="F:metal ion binding"/>
    <property type="evidence" value="ECO:0007669"/>
    <property type="project" value="UniProtKB-KW"/>
</dbReference>
<dbReference type="InterPro" id="IPR017969">
    <property type="entry name" value="Heavy-metal-associated_CS"/>
</dbReference>
<dbReference type="InterPro" id="IPR037171">
    <property type="entry name" value="NagB/RpiA_transferase-like"/>
</dbReference>
<dbReference type="InterPro" id="IPR024185">
    <property type="entry name" value="FTHF_cligase-like_sf"/>
</dbReference>
<dbReference type="GO" id="GO:0035999">
    <property type="term" value="P:tetrahydrofolate interconversion"/>
    <property type="evidence" value="ECO:0007669"/>
    <property type="project" value="TreeGrafter"/>
</dbReference>
<dbReference type="GO" id="GO:0005524">
    <property type="term" value="F:ATP binding"/>
    <property type="evidence" value="ECO:0007669"/>
    <property type="project" value="UniProtKB-KW"/>
</dbReference>
<dbReference type="SUPFAM" id="SSF100950">
    <property type="entry name" value="NagB/RpiA/CoA transferase-like"/>
    <property type="match status" value="1"/>
</dbReference>
<name>A0A174MM52_9FIRM</name>
<gene>
    <name evidence="6" type="primary">yqgN_1</name>
    <name evidence="6" type="ORF">ERS852480_03198</name>
</gene>
<dbReference type="PANTHER" id="PTHR23407:SF1">
    <property type="entry name" value="5-FORMYLTETRAHYDROFOLATE CYCLO-LIGASE"/>
    <property type="match status" value="1"/>
</dbReference>
<keyword evidence="4" id="KW-0067">ATP-binding</keyword>
<reference evidence="6 7" key="1">
    <citation type="submission" date="2015-09" db="EMBL/GenBank/DDBJ databases">
        <authorList>
            <consortium name="Pathogen Informatics"/>
        </authorList>
    </citation>
    <scope>NUCLEOTIDE SEQUENCE [LARGE SCALE GENOMIC DNA]</scope>
    <source>
        <strain evidence="6 7">2789STDY5834865</strain>
    </source>
</reference>
<evidence type="ECO:0000313" key="7">
    <source>
        <dbReference type="Proteomes" id="UP000095512"/>
    </source>
</evidence>
<dbReference type="Gene3D" id="3.40.50.10420">
    <property type="entry name" value="NagB/RpiA/CoA transferase-like"/>
    <property type="match status" value="1"/>
</dbReference>
<protein>
    <submittedName>
        <fullName evidence="6">Copper chaperone</fullName>
    </submittedName>
</protein>
<dbReference type="InterPro" id="IPR002698">
    <property type="entry name" value="FTHF_cligase"/>
</dbReference>
<organism evidence="6 7">
    <name type="scientific">Enterocloster clostridioformis</name>
    <dbReference type="NCBI Taxonomy" id="1531"/>
    <lineage>
        <taxon>Bacteria</taxon>
        <taxon>Bacillati</taxon>
        <taxon>Bacillota</taxon>
        <taxon>Clostridia</taxon>
        <taxon>Lachnospirales</taxon>
        <taxon>Lachnospiraceae</taxon>
        <taxon>Enterocloster</taxon>
    </lineage>
</organism>
<sequence length="327" mass="35902">MSTAIICAVLIVIAIIGLKSYAKKLTSGCCGVSSQASVKKIKVSDKDKSHYPYSRILKVDGMSCGNCAGHVENALNSLEGVWAQVDLEKGEALVRMKQKYGNNEFKQAVKDAGYVVYKIEEIILTGRGSIYGFGGSETSEDRKKALRRETKEAVAALDEGYTKEADLQIFRHVTGLTEYEQAETLFCFVGTSGEINTAPILEEALRQGKRVGVPKCTARGIMEVREIRSLRDLEAGKYGILEPGAHAPVIQPEEINLAIVPCMSCSYDGRRLGYGGGYYDRYLGGTRAVKAVICRERIMRADIPMEPHDQMMDIVISENGVRRLGSQ</sequence>
<dbReference type="EMBL" id="CZAB01000031">
    <property type="protein sequence ID" value="CUP37494.1"/>
    <property type="molecule type" value="Genomic_DNA"/>
</dbReference>